<keyword evidence="3" id="KW-1185">Reference proteome</keyword>
<evidence type="ECO:0000313" key="3">
    <source>
        <dbReference type="Proteomes" id="UP000000311"/>
    </source>
</evidence>
<feature type="compositionally biased region" description="Polar residues" evidence="1">
    <location>
        <begin position="55"/>
        <end position="67"/>
    </location>
</feature>
<dbReference type="InParanoid" id="E2A7V0"/>
<accession>E2A7V0</accession>
<organism evidence="3">
    <name type="scientific">Camponotus floridanus</name>
    <name type="common">Florida carpenter ant</name>
    <dbReference type="NCBI Taxonomy" id="104421"/>
    <lineage>
        <taxon>Eukaryota</taxon>
        <taxon>Metazoa</taxon>
        <taxon>Ecdysozoa</taxon>
        <taxon>Arthropoda</taxon>
        <taxon>Hexapoda</taxon>
        <taxon>Insecta</taxon>
        <taxon>Pterygota</taxon>
        <taxon>Neoptera</taxon>
        <taxon>Endopterygota</taxon>
        <taxon>Hymenoptera</taxon>
        <taxon>Apocrita</taxon>
        <taxon>Aculeata</taxon>
        <taxon>Formicoidea</taxon>
        <taxon>Formicidae</taxon>
        <taxon>Formicinae</taxon>
        <taxon>Camponotus</taxon>
    </lineage>
</organism>
<gene>
    <name evidence="2" type="ORF">EAG_09303</name>
</gene>
<dbReference type="EMBL" id="GL437408">
    <property type="protein sequence ID" value="EFN70487.1"/>
    <property type="molecule type" value="Genomic_DNA"/>
</dbReference>
<feature type="region of interest" description="Disordered" evidence="1">
    <location>
        <begin position="46"/>
        <end position="70"/>
    </location>
</feature>
<sequence length="222" mass="24956">MPTAVGINFSELSYASKWKLFTRNVLHTFTLDDVLRYVSPLKRENKAEDSKIDQAESQSRGGQSQPGNKVKDAGLLRDLTEANTSALKLLIPRIVQDNNVDRRWKMKGSSPPSLSSRFGFETRQVPRNSLSCRKDITISAPARGNARSKERNKSTKCFGIFCQLCKIIVAEVVHRTPHCGRRISAGEFPCHANTVTVHQSGYRIFQLKNPFIPDPPYLRIAV</sequence>
<evidence type="ECO:0000313" key="2">
    <source>
        <dbReference type="EMBL" id="EFN70487.1"/>
    </source>
</evidence>
<dbReference type="Proteomes" id="UP000000311">
    <property type="component" value="Unassembled WGS sequence"/>
</dbReference>
<dbReference type="AlphaFoldDB" id="E2A7V0"/>
<proteinExistence type="predicted"/>
<evidence type="ECO:0000256" key="1">
    <source>
        <dbReference type="SAM" id="MobiDB-lite"/>
    </source>
</evidence>
<reference evidence="2 3" key="1">
    <citation type="journal article" date="2010" name="Science">
        <title>Genomic comparison of the ants Camponotus floridanus and Harpegnathos saltator.</title>
        <authorList>
            <person name="Bonasio R."/>
            <person name="Zhang G."/>
            <person name="Ye C."/>
            <person name="Mutti N.S."/>
            <person name="Fang X."/>
            <person name="Qin N."/>
            <person name="Donahue G."/>
            <person name="Yang P."/>
            <person name="Li Q."/>
            <person name="Li C."/>
            <person name="Zhang P."/>
            <person name="Huang Z."/>
            <person name="Berger S.L."/>
            <person name="Reinberg D."/>
            <person name="Wang J."/>
            <person name="Liebig J."/>
        </authorList>
    </citation>
    <scope>NUCLEOTIDE SEQUENCE [LARGE SCALE GENOMIC DNA]</scope>
    <source>
        <strain evidence="3">C129</strain>
    </source>
</reference>
<name>E2A7V0_CAMFO</name>
<protein>
    <submittedName>
        <fullName evidence="2">Uncharacterized protein</fullName>
    </submittedName>
</protein>